<dbReference type="InterPro" id="IPR011989">
    <property type="entry name" value="ARM-like"/>
</dbReference>
<dbReference type="EMBL" id="KI894025">
    <property type="protein sequence ID" value="OCF22186.1"/>
    <property type="molecule type" value="Genomic_DNA"/>
</dbReference>
<evidence type="ECO:0000259" key="7">
    <source>
        <dbReference type="Pfam" id="PF14500"/>
    </source>
</evidence>
<dbReference type="VEuPathDB" id="FungiDB:I302_07830"/>
<gene>
    <name evidence="8" type="ORF">I302_07830</name>
    <name evidence="9" type="ORF">I302_108694</name>
</gene>
<dbReference type="STRING" id="1296100.A0A1B9FTT8"/>
<dbReference type="GeneID" id="30212229"/>
<accession>A0A1B9FTT8</accession>
<name>A0A1B9FTT8_9TREE</name>
<comment type="similarity">
    <text evidence="2 5">Belongs to the MET18/MMS19 family.</text>
</comment>
<dbReference type="OrthoDB" id="342900at2759"/>
<dbReference type="Pfam" id="PF14500">
    <property type="entry name" value="MMS19_N"/>
    <property type="match status" value="1"/>
</dbReference>
<dbReference type="AlphaFoldDB" id="A0A1B9FTT8"/>
<dbReference type="InterPro" id="IPR024687">
    <property type="entry name" value="MMS19_C"/>
</dbReference>
<sequence length="1043" mass="115238">MDVPRMVRTQISTSELNPPQDLVQGVNNGSVGLLEIVKALGEYLTSTEDEVRLNGLTFLSNTLKTVNSTKINRQATQTLTNFYLSKLDDFDSLPPALGGLTVLSKLATFDDDAAVEVYKGVVENVNMKAYVQATRHLVYVLFDSLLATHRNALKSMGSSFVNSYTKMVDGEKDPRNLMLLFSIDRVILLEFEVKDHIEDFFDITFCYFPITFRPPPNDPYGITADDLKLALRKCMASSPYFARMAIPLFLEKFATLTGPSMKDLQLSIAACLPVYGADAVRERGAELWEGIKTEILYSSDTSIEAAALSALESLIRTLYPTSTDAPSGLAQDIIKECLEILNEPDKTQAVAATKILAAIFRASPSAGKFALSQALPQLFRQFNSPSVPSHRSPILSTISSLLVAVQSVYTSPTSQRKQAEEKALDPYHGGILDVLREGLRTEGLKSPAIKGCTACVQIPGFWEREDVENVVRGLDDVLVNDEDPEIRPEVIESLTTISTHHPTTIESLTLPLLFHNLPDSAPSASDHIAREKYRSILSSLRELCVAPALFQTLVIRITTKLDLLSSSTPQSNGGDEEMGEFDTRECNIAYSWDLLNTLQNVVDKKIKEKHNDLIRYFDQIVPRLFTLVVSASTTKLGDASPLFRDRRLVGIIAKLVESLVWELNVEKQSAWFSAIYQAFEKGDWTGVVHDKSVVLSGSPLRTGASSAEQDLIALYAGTVQGLKGDATLPFGSSAEFLSSKIHWTINVARDGWQVKWILELICAFVNKRENVLKDSLETILESIWSVEIQDTSKDLDNRRRGLSVYLYIIKALSLLRSPLAYSALERVIDILSLSNLDPEFVRFAASGFGILSQGKGNGHLTAKLLFAQKLWNFVLPKLIEGDKEATGTGRLVYLVAFASLLPLVPASLCLADLNTILPLILRSLSLPDPHQRVNAITTLTSILETASDSREVDKAIHAHAEVMVDSLLKSAVRSEGVASSGKVRSIALSCLSLFPDVIRFENLHKHKSIVIRELGKTLDDPLRNVRKEAVECRAKWYRYGNAT</sequence>
<evidence type="ECO:0000313" key="10">
    <source>
        <dbReference type="Proteomes" id="UP000092730"/>
    </source>
</evidence>
<dbReference type="GO" id="GO:0006281">
    <property type="term" value="P:DNA repair"/>
    <property type="evidence" value="ECO:0007669"/>
    <property type="project" value="UniProtKB-UniRule"/>
</dbReference>
<keyword evidence="5" id="KW-0234">DNA repair</keyword>
<keyword evidence="4 5" id="KW-0539">Nucleus</keyword>
<dbReference type="GO" id="GO:0097361">
    <property type="term" value="C:cytosolic [4Fe-4S] assembly targeting complex"/>
    <property type="evidence" value="ECO:0007669"/>
    <property type="project" value="UniProtKB-UniRule"/>
</dbReference>
<keyword evidence="10" id="KW-1185">Reference proteome</keyword>
<feature type="domain" description="MMS19 C-terminal" evidence="6">
    <location>
        <begin position="536"/>
        <end position="995"/>
    </location>
</feature>
<dbReference type="GO" id="GO:0051604">
    <property type="term" value="P:protein maturation"/>
    <property type="evidence" value="ECO:0007669"/>
    <property type="project" value="UniProtKB-UniRule"/>
</dbReference>
<evidence type="ECO:0000256" key="2">
    <source>
        <dbReference type="ARBA" id="ARBA00009340"/>
    </source>
</evidence>
<dbReference type="EMBL" id="CP144548">
    <property type="protein sequence ID" value="WVW86641.1"/>
    <property type="molecule type" value="Genomic_DNA"/>
</dbReference>
<organism evidence="8">
    <name type="scientific">Kwoniella bestiolae CBS 10118</name>
    <dbReference type="NCBI Taxonomy" id="1296100"/>
    <lineage>
        <taxon>Eukaryota</taxon>
        <taxon>Fungi</taxon>
        <taxon>Dikarya</taxon>
        <taxon>Basidiomycota</taxon>
        <taxon>Agaricomycotina</taxon>
        <taxon>Tremellomycetes</taxon>
        <taxon>Tremellales</taxon>
        <taxon>Cryptococcaceae</taxon>
        <taxon>Kwoniella</taxon>
    </lineage>
</organism>
<dbReference type="Proteomes" id="UP000092730">
    <property type="component" value="Chromosome 8"/>
</dbReference>
<dbReference type="InterPro" id="IPR016024">
    <property type="entry name" value="ARM-type_fold"/>
</dbReference>
<dbReference type="GO" id="GO:0005634">
    <property type="term" value="C:nucleus"/>
    <property type="evidence" value="ECO:0007669"/>
    <property type="project" value="UniProtKB-SubCell"/>
</dbReference>
<feature type="domain" description="MMS19 N-terminal" evidence="7">
    <location>
        <begin position="37"/>
        <end position="296"/>
    </location>
</feature>
<protein>
    <recommendedName>
        <fullName evidence="5">MMS19 nucleotide excision repair protein</fullName>
    </recommendedName>
</protein>
<reference evidence="8" key="1">
    <citation type="submission" date="2013-07" db="EMBL/GenBank/DDBJ databases">
        <title>The Genome Sequence of Cryptococcus bestiolae CBS10118.</title>
        <authorList>
            <consortium name="The Broad Institute Genome Sequencing Platform"/>
            <person name="Cuomo C."/>
            <person name="Litvintseva A."/>
            <person name="Chen Y."/>
            <person name="Heitman J."/>
            <person name="Sun S."/>
            <person name="Springer D."/>
            <person name="Dromer F."/>
            <person name="Young S.K."/>
            <person name="Zeng Q."/>
            <person name="Gargeya S."/>
            <person name="Fitzgerald M."/>
            <person name="Abouelleil A."/>
            <person name="Alvarado L."/>
            <person name="Berlin A.M."/>
            <person name="Chapman S.B."/>
            <person name="Dewar J."/>
            <person name="Goldberg J."/>
            <person name="Griggs A."/>
            <person name="Gujja S."/>
            <person name="Hansen M."/>
            <person name="Howarth C."/>
            <person name="Imamovic A."/>
            <person name="Larimer J."/>
            <person name="McCowan C."/>
            <person name="Murphy C."/>
            <person name="Pearson M."/>
            <person name="Priest M."/>
            <person name="Roberts A."/>
            <person name="Saif S."/>
            <person name="Shea T."/>
            <person name="Sykes S."/>
            <person name="Wortman J."/>
            <person name="Nusbaum C."/>
            <person name="Birren B."/>
        </authorList>
    </citation>
    <scope>NUCLEOTIDE SEQUENCE [LARGE SCALE GENOMIC DNA]</scope>
    <source>
        <strain evidence="8">CBS 10118</strain>
    </source>
</reference>
<reference evidence="9" key="2">
    <citation type="submission" date="2013-07" db="EMBL/GenBank/DDBJ databases">
        <authorList>
            <consortium name="The Broad Institute Genome Sequencing Platform"/>
            <person name="Cuomo C."/>
            <person name="Litvintseva A."/>
            <person name="Chen Y."/>
            <person name="Heitman J."/>
            <person name="Sun S."/>
            <person name="Springer D."/>
            <person name="Dromer F."/>
            <person name="Young S.K."/>
            <person name="Zeng Q."/>
            <person name="Gargeya S."/>
            <person name="Fitzgerald M."/>
            <person name="Abouelleil A."/>
            <person name="Alvarado L."/>
            <person name="Berlin A.M."/>
            <person name="Chapman S.B."/>
            <person name="Dewar J."/>
            <person name="Goldberg J."/>
            <person name="Griggs A."/>
            <person name="Gujja S."/>
            <person name="Hansen M."/>
            <person name="Howarth C."/>
            <person name="Imamovic A."/>
            <person name="Larimer J."/>
            <person name="McCowan C."/>
            <person name="Murphy C."/>
            <person name="Pearson M."/>
            <person name="Priest M."/>
            <person name="Roberts A."/>
            <person name="Saif S."/>
            <person name="Shea T."/>
            <person name="Sykes S."/>
            <person name="Wortman J."/>
            <person name="Nusbaum C."/>
            <person name="Birren B."/>
        </authorList>
    </citation>
    <scope>NUCLEOTIDE SEQUENCE</scope>
    <source>
        <strain evidence="9">CBS 10118</strain>
    </source>
</reference>
<dbReference type="Pfam" id="PF12460">
    <property type="entry name" value="MMS19_C"/>
    <property type="match status" value="1"/>
</dbReference>
<dbReference type="GO" id="GO:0016226">
    <property type="term" value="P:iron-sulfur cluster assembly"/>
    <property type="evidence" value="ECO:0007669"/>
    <property type="project" value="UniProtKB-UniRule"/>
</dbReference>
<evidence type="ECO:0000313" key="9">
    <source>
        <dbReference type="EMBL" id="WVW86641.1"/>
    </source>
</evidence>
<dbReference type="RefSeq" id="XP_019043256.1">
    <property type="nucleotide sequence ID" value="XM_019194420.1"/>
</dbReference>
<dbReference type="KEGG" id="kbi:30212229"/>
<keyword evidence="3" id="KW-0677">Repeat</keyword>
<reference evidence="9" key="4">
    <citation type="submission" date="2024-02" db="EMBL/GenBank/DDBJ databases">
        <title>Comparative genomics of Cryptococcus and Kwoniella reveals pathogenesis evolution and contrasting modes of karyotype evolution via chromosome fusion or intercentromeric recombination.</title>
        <authorList>
            <person name="Coelho M.A."/>
            <person name="David-Palma M."/>
            <person name="Shea T."/>
            <person name="Bowers K."/>
            <person name="McGinley-Smith S."/>
            <person name="Mohammad A.W."/>
            <person name="Gnirke A."/>
            <person name="Yurkov A.M."/>
            <person name="Nowrousian M."/>
            <person name="Sun S."/>
            <person name="Cuomo C.A."/>
            <person name="Heitman J."/>
        </authorList>
    </citation>
    <scope>NUCLEOTIDE SEQUENCE</scope>
    <source>
        <strain evidence="9">CBS 10118</strain>
    </source>
</reference>
<dbReference type="Gene3D" id="1.25.10.10">
    <property type="entry name" value="Leucine-rich Repeat Variant"/>
    <property type="match status" value="2"/>
</dbReference>
<evidence type="ECO:0000256" key="3">
    <source>
        <dbReference type="ARBA" id="ARBA00022737"/>
    </source>
</evidence>
<comment type="function">
    <text evidence="5">Key component of the cytosolic iron-sulfur protein assembly (CIA) complex, a multiprotein complex that mediates the incorporation of iron-sulfur cluster into apoproteins specifically involved in DNA metabolism and genomic integrity. In the CIA complex, MMS19 acts as an adapter between early-acting CIA components and a subset of cellular target iron-sulfur proteins.</text>
</comment>
<dbReference type="PANTHER" id="PTHR12891">
    <property type="entry name" value="DNA REPAIR/TRANSCRIPTION PROTEIN MET18/MMS19"/>
    <property type="match status" value="1"/>
</dbReference>
<dbReference type="InterPro" id="IPR029240">
    <property type="entry name" value="MMS19_N"/>
</dbReference>
<evidence type="ECO:0000256" key="1">
    <source>
        <dbReference type="ARBA" id="ARBA00004123"/>
    </source>
</evidence>
<evidence type="ECO:0000256" key="4">
    <source>
        <dbReference type="ARBA" id="ARBA00023242"/>
    </source>
</evidence>
<keyword evidence="5" id="KW-0227">DNA damage</keyword>
<proteinExistence type="inferred from homology"/>
<reference evidence="8" key="3">
    <citation type="submission" date="2014-01" db="EMBL/GenBank/DDBJ databases">
        <title>Evolution of pathogenesis and genome organization in the Tremellales.</title>
        <authorList>
            <person name="Cuomo C."/>
            <person name="Litvintseva A."/>
            <person name="Heitman J."/>
            <person name="Chen Y."/>
            <person name="Sun S."/>
            <person name="Springer D."/>
            <person name="Dromer F."/>
            <person name="Young S."/>
            <person name="Zeng Q."/>
            <person name="Chapman S."/>
            <person name="Gujja S."/>
            <person name="Saif S."/>
            <person name="Birren B."/>
        </authorList>
    </citation>
    <scope>NUCLEOTIDE SEQUENCE</scope>
    <source>
        <strain evidence="8">CBS 10118</strain>
    </source>
</reference>
<evidence type="ECO:0000256" key="5">
    <source>
        <dbReference type="RuleBase" id="RU367072"/>
    </source>
</evidence>
<dbReference type="SUPFAM" id="SSF48371">
    <property type="entry name" value="ARM repeat"/>
    <property type="match status" value="1"/>
</dbReference>
<dbReference type="PANTHER" id="PTHR12891:SF0">
    <property type="entry name" value="MMS19 NUCLEOTIDE EXCISION REPAIR PROTEIN HOMOLOG"/>
    <property type="match status" value="1"/>
</dbReference>
<evidence type="ECO:0000313" key="8">
    <source>
        <dbReference type="EMBL" id="OCF22186.1"/>
    </source>
</evidence>
<comment type="subcellular location">
    <subcellularLocation>
        <location evidence="1 5">Nucleus</location>
    </subcellularLocation>
</comment>
<evidence type="ECO:0000259" key="6">
    <source>
        <dbReference type="Pfam" id="PF12460"/>
    </source>
</evidence>
<dbReference type="InterPro" id="IPR039920">
    <property type="entry name" value="MMS19"/>
</dbReference>